<evidence type="ECO:0008006" key="5">
    <source>
        <dbReference type="Google" id="ProtNLM"/>
    </source>
</evidence>
<name>A0A2X3EHG0_KLUCR</name>
<reference evidence="2" key="2">
    <citation type="journal article" date="2023" name="J Glob Antimicrob Resist">
        <title>Emergence of NDM-1 and KPC-3 carbapenemases in Kluyvera cryocrescens: Investigating genetic heterogeneity and acquisition routes of blaNDM-1 in Enterobacterales species in Portugal.</title>
        <authorList>
            <person name="Loiodice M."/>
            <person name="Ribeiro M."/>
            <person name="Peixe L."/>
            <person name="Novais A."/>
        </authorList>
    </citation>
    <scope>NUCLEOTIDE SEQUENCE</scope>
    <source>
        <strain evidence="2">K629</strain>
    </source>
</reference>
<accession>A0A2X3EHG0</accession>
<dbReference type="EMBL" id="CAADJD010000006">
    <property type="protein sequence ID" value="VFS56601.1"/>
    <property type="molecule type" value="Genomic_DNA"/>
</dbReference>
<dbReference type="RefSeq" id="WP_233269664.1">
    <property type="nucleotide sequence ID" value="NZ_CALMQG010000007.1"/>
</dbReference>
<dbReference type="EMBL" id="JAUEQX010000014">
    <property type="protein sequence ID" value="MDW3778412.1"/>
    <property type="molecule type" value="Genomic_DNA"/>
</dbReference>
<keyword evidence="1" id="KW-0732">Signal</keyword>
<dbReference type="AlphaFoldDB" id="A0A2X3EHG0"/>
<dbReference type="Proteomes" id="UP001276300">
    <property type="component" value="Unassembled WGS sequence"/>
</dbReference>
<gene>
    <name evidence="3" type="ORF">NCTC12993_00492</name>
    <name evidence="2" type="ORF">QWU01_16520</name>
</gene>
<evidence type="ECO:0000313" key="3">
    <source>
        <dbReference type="EMBL" id="VFS56601.1"/>
    </source>
</evidence>
<feature type="signal peptide" evidence="1">
    <location>
        <begin position="1"/>
        <end position="30"/>
    </location>
</feature>
<reference evidence="3 4" key="1">
    <citation type="submission" date="2019-03" db="EMBL/GenBank/DDBJ databases">
        <authorList>
            <consortium name="Pathogen Informatics"/>
        </authorList>
    </citation>
    <scope>NUCLEOTIDE SEQUENCE [LARGE SCALE GENOMIC DNA]</scope>
    <source>
        <strain evidence="3 4">NCTC12993</strain>
    </source>
</reference>
<sequence>MSKNGTRQMKAMVLSAVLVTAALASFPSMAQPNRAQMRQNFDTAMVQPCQGKKAGDEVTITSRRGDKVQAVCTLTAIPKPQS</sequence>
<organism evidence="3 4">
    <name type="scientific">Kluyvera cryocrescens</name>
    <name type="common">Kluyvera citrophila</name>
    <dbReference type="NCBI Taxonomy" id="580"/>
    <lineage>
        <taxon>Bacteria</taxon>
        <taxon>Pseudomonadati</taxon>
        <taxon>Pseudomonadota</taxon>
        <taxon>Gammaproteobacteria</taxon>
        <taxon>Enterobacterales</taxon>
        <taxon>Enterobacteriaceae</taxon>
        <taxon>Kluyvera</taxon>
    </lineage>
</organism>
<dbReference type="GeneID" id="99779771"/>
<keyword evidence="4" id="KW-1185">Reference proteome</keyword>
<evidence type="ECO:0000313" key="2">
    <source>
        <dbReference type="EMBL" id="MDW3778412.1"/>
    </source>
</evidence>
<proteinExistence type="predicted"/>
<feature type="chain" id="PRO_5042701596" description="DUF5666 domain-containing protein" evidence="1">
    <location>
        <begin position="31"/>
        <end position="82"/>
    </location>
</feature>
<protein>
    <recommendedName>
        <fullName evidence="5">DUF5666 domain-containing protein</fullName>
    </recommendedName>
</protein>
<evidence type="ECO:0000313" key="4">
    <source>
        <dbReference type="Proteomes" id="UP000401081"/>
    </source>
</evidence>
<dbReference type="Proteomes" id="UP000401081">
    <property type="component" value="Unassembled WGS sequence"/>
</dbReference>
<evidence type="ECO:0000256" key="1">
    <source>
        <dbReference type="SAM" id="SignalP"/>
    </source>
</evidence>